<dbReference type="InterPro" id="IPR007696">
    <property type="entry name" value="DNA_mismatch_repair_MutS_core"/>
</dbReference>
<keyword evidence="4" id="KW-0067">ATP-binding</keyword>
<dbReference type="PIRSF" id="PIRSF005814">
    <property type="entry name" value="MutS_YshD"/>
    <property type="match status" value="1"/>
</dbReference>
<dbReference type="FunFam" id="3.40.50.300:FF:000830">
    <property type="entry name" value="Endonuclease MutS2"/>
    <property type="match status" value="1"/>
</dbReference>
<evidence type="ECO:0000256" key="5">
    <source>
        <dbReference type="ARBA" id="ARBA00022884"/>
    </source>
</evidence>
<dbReference type="NCBIfam" id="TIGR01069">
    <property type="entry name" value="mutS2"/>
    <property type="match status" value="1"/>
</dbReference>
<evidence type="ECO:0000313" key="9">
    <source>
        <dbReference type="Proteomes" id="UP000276770"/>
    </source>
</evidence>
<gene>
    <name evidence="8" type="ORF">D9X91_10455</name>
</gene>
<dbReference type="InterPro" id="IPR027417">
    <property type="entry name" value="P-loop_NTPase"/>
</dbReference>
<reference evidence="8 9" key="1">
    <citation type="submission" date="2018-10" db="EMBL/GenBank/DDBJ databases">
        <title>Falsibacillus sp. genome draft.</title>
        <authorList>
            <person name="Shi S."/>
        </authorList>
    </citation>
    <scope>NUCLEOTIDE SEQUENCE [LARGE SCALE GENOMIC DNA]</scope>
    <source>
        <strain evidence="8 9">GY 10110</strain>
    </source>
</reference>
<dbReference type="InterPro" id="IPR045076">
    <property type="entry name" value="MutS"/>
</dbReference>
<dbReference type="GO" id="GO:0016887">
    <property type="term" value="F:ATP hydrolysis activity"/>
    <property type="evidence" value="ECO:0007669"/>
    <property type="project" value="InterPro"/>
</dbReference>
<dbReference type="Proteomes" id="UP000276770">
    <property type="component" value="Unassembled WGS sequence"/>
</dbReference>
<accession>A0A3L7JX34</accession>
<name>A0A3L7JX34_9BACI</name>
<dbReference type="SUPFAM" id="SSF52540">
    <property type="entry name" value="P-loop containing nucleoside triphosphate hydrolases"/>
    <property type="match status" value="1"/>
</dbReference>
<keyword evidence="8" id="KW-0540">Nuclease</keyword>
<dbReference type="RefSeq" id="WP_121680563.1">
    <property type="nucleotide sequence ID" value="NZ_RCVZ01000006.1"/>
</dbReference>
<dbReference type="GO" id="GO:0045910">
    <property type="term" value="P:negative regulation of DNA recombination"/>
    <property type="evidence" value="ECO:0007669"/>
    <property type="project" value="InterPro"/>
</dbReference>
<dbReference type="OrthoDB" id="9808166at2"/>
<proteinExistence type="predicted"/>
<dbReference type="SMART" id="SM00533">
    <property type="entry name" value="MUTSd"/>
    <property type="match status" value="1"/>
</dbReference>
<evidence type="ECO:0000256" key="6">
    <source>
        <dbReference type="ARBA" id="ARBA00023125"/>
    </source>
</evidence>
<dbReference type="SMART" id="SM00534">
    <property type="entry name" value="MUTSac"/>
    <property type="match status" value="1"/>
</dbReference>
<dbReference type="PROSITE" id="PS00486">
    <property type="entry name" value="DNA_MISMATCH_REPAIR_2"/>
    <property type="match status" value="1"/>
</dbReference>
<protein>
    <submittedName>
        <fullName evidence="8">Endonuclease MutS2</fullName>
    </submittedName>
</protein>
<keyword evidence="1" id="KW-0699">rRNA-binding</keyword>
<dbReference type="SUPFAM" id="SSF48334">
    <property type="entry name" value="DNA repair protein MutS, domain III"/>
    <property type="match status" value="1"/>
</dbReference>
<dbReference type="GO" id="GO:0005524">
    <property type="term" value="F:ATP binding"/>
    <property type="evidence" value="ECO:0007669"/>
    <property type="project" value="UniProtKB-KW"/>
</dbReference>
<dbReference type="InterPro" id="IPR036187">
    <property type="entry name" value="DNA_mismatch_repair_MutS_sf"/>
</dbReference>
<dbReference type="EMBL" id="RCVZ01000006">
    <property type="protein sequence ID" value="RLQ95448.1"/>
    <property type="molecule type" value="Genomic_DNA"/>
</dbReference>
<dbReference type="GO" id="GO:0019843">
    <property type="term" value="F:rRNA binding"/>
    <property type="evidence" value="ECO:0007669"/>
    <property type="project" value="UniProtKB-KW"/>
</dbReference>
<dbReference type="Gene3D" id="3.40.50.300">
    <property type="entry name" value="P-loop containing nucleotide triphosphate hydrolases"/>
    <property type="match status" value="1"/>
</dbReference>
<keyword evidence="6" id="KW-0238">DNA-binding</keyword>
<evidence type="ECO:0000256" key="4">
    <source>
        <dbReference type="ARBA" id="ARBA00022840"/>
    </source>
</evidence>
<keyword evidence="5" id="KW-0694">RNA-binding</keyword>
<dbReference type="GO" id="GO:0004519">
    <property type="term" value="F:endonuclease activity"/>
    <property type="evidence" value="ECO:0007669"/>
    <property type="project" value="UniProtKB-KW"/>
</dbReference>
<dbReference type="GO" id="GO:0006298">
    <property type="term" value="P:mismatch repair"/>
    <property type="evidence" value="ECO:0007669"/>
    <property type="project" value="InterPro"/>
</dbReference>
<evidence type="ECO:0000313" key="8">
    <source>
        <dbReference type="EMBL" id="RLQ95448.1"/>
    </source>
</evidence>
<dbReference type="InterPro" id="IPR000432">
    <property type="entry name" value="DNA_mismatch_repair_MutS_C"/>
</dbReference>
<organism evidence="8 9">
    <name type="scientific">Falsibacillus albus</name>
    <dbReference type="NCBI Taxonomy" id="2478915"/>
    <lineage>
        <taxon>Bacteria</taxon>
        <taxon>Bacillati</taxon>
        <taxon>Bacillota</taxon>
        <taxon>Bacilli</taxon>
        <taxon>Bacillales</taxon>
        <taxon>Bacillaceae</taxon>
        <taxon>Falsibacillus</taxon>
    </lineage>
</organism>
<evidence type="ECO:0000256" key="1">
    <source>
        <dbReference type="ARBA" id="ARBA00022730"/>
    </source>
</evidence>
<keyword evidence="9" id="KW-1185">Reference proteome</keyword>
<evidence type="ECO:0000256" key="2">
    <source>
        <dbReference type="ARBA" id="ARBA00022741"/>
    </source>
</evidence>
<keyword evidence="8" id="KW-0255">Endonuclease</keyword>
<keyword evidence="3" id="KW-0378">Hydrolase</keyword>
<dbReference type="PANTHER" id="PTHR48466:SF2">
    <property type="entry name" value="OS10G0509000 PROTEIN"/>
    <property type="match status" value="1"/>
</dbReference>
<evidence type="ECO:0000259" key="7">
    <source>
        <dbReference type="PROSITE" id="PS00486"/>
    </source>
</evidence>
<sequence>MNSQTFDVLDFTRIKEEAAQYVITESGRKAVLEIMPSVNLKQINRWLDEVTEAKAILLKSSSVPIHGLEGIERLMKQLNKGVPLRPEALSKLYGFLDSCRKLKRFMKDKEFVAPRVSSYVYSYEEIPLLAEEIQRCIRNGMIDDYASKELLKVRKQISISEERLKEKLGQMVKSKKYAPYLQESIISERNGRHVLSVKKEYKGKIKGSVLDSSASGSTLFIEPADITGIQEEIFYLKADETVECERILSYLTGLVEANQQQIFLAVETMIHYDVLFAKAKYSRAIEAIAPGLNEEHFISLIGARHPLLGNQAVPLTIEMGEGNDALVVTGPNTGGKTVALKTVGLLTLMVQAGFHIPAEEGSEICIFQKVLVDIGDGQSIEQNLSTFSSRIVNIISILKEANERSLLLIDEIGSGTDPSEGMGLATAILEELYNKGAMMLATTHYNEIKEFADSHEGFMNGSMEFDLESLQPTYRLIVGKGGESQAFAIAQRLGVHPKIIQKAHKITYKEEKGYDGEWLSSMDRREMDRQLAQNRYIRKYGKRNTEKKRQKDTSVYKQGDNVEIMASGEYGIVYKGPDEKGNYIVQVKGDKQIINQKRISLYIEAAELYPEDYDFSIIFDSKENRKIGKQMNKGHVEGMSKDME</sequence>
<dbReference type="InterPro" id="IPR005747">
    <property type="entry name" value="MutS2"/>
</dbReference>
<dbReference type="AlphaFoldDB" id="A0A3L7JX34"/>
<dbReference type="Pfam" id="PF00488">
    <property type="entry name" value="MutS_V"/>
    <property type="match status" value="1"/>
</dbReference>
<feature type="domain" description="DNA mismatch repair proteins mutS family" evidence="7">
    <location>
        <begin position="405"/>
        <end position="421"/>
    </location>
</feature>
<keyword evidence="2" id="KW-0547">Nucleotide-binding</keyword>
<comment type="caution">
    <text evidence="8">The sequence shown here is derived from an EMBL/GenBank/DDBJ whole genome shotgun (WGS) entry which is preliminary data.</text>
</comment>
<dbReference type="PANTHER" id="PTHR48466">
    <property type="entry name" value="OS10G0509000 PROTEIN-RELATED"/>
    <property type="match status" value="1"/>
</dbReference>
<dbReference type="GO" id="GO:0030983">
    <property type="term" value="F:mismatched DNA binding"/>
    <property type="evidence" value="ECO:0007669"/>
    <property type="project" value="InterPro"/>
</dbReference>
<dbReference type="GO" id="GO:0140664">
    <property type="term" value="F:ATP-dependent DNA damage sensor activity"/>
    <property type="evidence" value="ECO:0007669"/>
    <property type="project" value="InterPro"/>
</dbReference>
<evidence type="ECO:0000256" key="3">
    <source>
        <dbReference type="ARBA" id="ARBA00022801"/>
    </source>
</evidence>